<evidence type="ECO:0000256" key="1">
    <source>
        <dbReference type="SAM" id="MobiDB-lite"/>
    </source>
</evidence>
<reference evidence="2" key="1">
    <citation type="journal article" date="2023" name="G3 (Bethesda)">
        <title>A reference genome for the long-term kleptoplast-retaining sea slug Elysia crispata morphotype clarki.</title>
        <authorList>
            <person name="Eastman K.E."/>
            <person name="Pendleton A.L."/>
            <person name="Shaikh M.A."/>
            <person name="Suttiyut T."/>
            <person name="Ogas R."/>
            <person name="Tomko P."/>
            <person name="Gavelis G."/>
            <person name="Widhalm J.R."/>
            <person name="Wisecaver J.H."/>
        </authorList>
    </citation>
    <scope>NUCLEOTIDE SEQUENCE</scope>
    <source>
        <strain evidence="2">ECLA1</strain>
    </source>
</reference>
<accession>A0AAE1BAK4</accession>
<gene>
    <name evidence="2" type="ORF">RRG08_033098</name>
</gene>
<evidence type="ECO:0000313" key="3">
    <source>
        <dbReference type="Proteomes" id="UP001283361"/>
    </source>
</evidence>
<dbReference type="EMBL" id="JAWDGP010000232">
    <property type="protein sequence ID" value="KAK3802459.1"/>
    <property type="molecule type" value="Genomic_DNA"/>
</dbReference>
<feature type="region of interest" description="Disordered" evidence="1">
    <location>
        <begin position="1"/>
        <end position="37"/>
    </location>
</feature>
<protein>
    <submittedName>
        <fullName evidence="2">Uncharacterized protein</fullName>
    </submittedName>
</protein>
<name>A0AAE1BAK4_9GAST</name>
<proteinExistence type="predicted"/>
<keyword evidence="3" id="KW-1185">Reference proteome</keyword>
<organism evidence="2 3">
    <name type="scientific">Elysia crispata</name>
    <name type="common">lettuce slug</name>
    <dbReference type="NCBI Taxonomy" id="231223"/>
    <lineage>
        <taxon>Eukaryota</taxon>
        <taxon>Metazoa</taxon>
        <taxon>Spiralia</taxon>
        <taxon>Lophotrochozoa</taxon>
        <taxon>Mollusca</taxon>
        <taxon>Gastropoda</taxon>
        <taxon>Heterobranchia</taxon>
        <taxon>Euthyneura</taxon>
        <taxon>Panpulmonata</taxon>
        <taxon>Sacoglossa</taxon>
        <taxon>Placobranchoidea</taxon>
        <taxon>Plakobranchidae</taxon>
        <taxon>Elysia</taxon>
    </lineage>
</organism>
<comment type="caution">
    <text evidence="2">The sequence shown here is derived from an EMBL/GenBank/DDBJ whole genome shotgun (WGS) entry which is preliminary data.</text>
</comment>
<sequence>MTEMAARKGISTLVPSRAPDQLSELSPRRPRSISTADHYSTNRIMRLTLTECRALWSRPRAELTGRISTWEGVVERRAQSEKKRNTSDNEVARVENEP</sequence>
<dbReference type="AlphaFoldDB" id="A0AAE1BAK4"/>
<dbReference type="Proteomes" id="UP001283361">
    <property type="component" value="Unassembled WGS sequence"/>
</dbReference>
<evidence type="ECO:0000313" key="2">
    <source>
        <dbReference type="EMBL" id="KAK3802459.1"/>
    </source>
</evidence>
<feature type="region of interest" description="Disordered" evidence="1">
    <location>
        <begin position="75"/>
        <end position="98"/>
    </location>
</feature>